<feature type="domain" description="UspA" evidence="2">
    <location>
        <begin position="4"/>
        <end position="152"/>
    </location>
</feature>
<dbReference type="SUPFAM" id="SSF52402">
    <property type="entry name" value="Adenine nucleotide alpha hydrolases-like"/>
    <property type="match status" value="1"/>
</dbReference>
<dbReference type="RefSeq" id="WP_044346880.1">
    <property type="nucleotide sequence ID" value="NZ_AZAC01000003.1"/>
</dbReference>
<dbReference type="InterPro" id="IPR006015">
    <property type="entry name" value="Universal_stress_UspA"/>
</dbReference>
<evidence type="ECO:0000259" key="2">
    <source>
        <dbReference type="Pfam" id="PF00582"/>
    </source>
</evidence>
<dbReference type="PANTHER" id="PTHR46268:SF6">
    <property type="entry name" value="UNIVERSAL STRESS PROTEIN UP12"/>
    <property type="match status" value="1"/>
</dbReference>
<dbReference type="InterPro" id="IPR014729">
    <property type="entry name" value="Rossmann-like_a/b/a_fold"/>
</dbReference>
<dbReference type="AlphaFoldDB" id="A0A0D2JBJ5"/>
<accession>A0A0D2JBJ5</accession>
<proteinExistence type="inferred from homology"/>
<name>A0A0D2JBJ5_9BACT</name>
<dbReference type="EMBL" id="AZAC01000003">
    <property type="protein sequence ID" value="KIX15484.1"/>
    <property type="molecule type" value="Genomic_DNA"/>
</dbReference>
<dbReference type="OrthoDB" id="9788959at2"/>
<evidence type="ECO:0000313" key="3">
    <source>
        <dbReference type="EMBL" id="KIX15484.1"/>
    </source>
</evidence>
<reference evidence="3 4" key="1">
    <citation type="submission" date="2013-11" db="EMBL/GenBank/DDBJ databases">
        <title>Metagenomic analysis of a methanogenic consortium involved in long chain n-alkane degradation.</title>
        <authorList>
            <person name="Davidova I.A."/>
            <person name="Callaghan A.V."/>
            <person name="Wawrik B."/>
            <person name="Pruitt S."/>
            <person name="Marks C."/>
            <person name="Duncan K.E."/>
            <person name="Suflita J.M."/>
        </authorList>
    </citation>
    <scope>NUCLEOTIDE SEQUENCE [LARGE SCALE GENOMIC DNA]</scope>
    <source>
        <strain evidence="3 4">SPR</strain>
    </source>
</reference>
<dbReference type="Gene3D" id="3.40.50.620">
    <property type="entry name" value="HUPs"/>
    <property type="match status" value="1"/>
</dbReference>
<comment type="similarity">
    <text evidence="1">Belongs to the universal stress protein A family.</text>
</comment>
<sequence>MKKFTKILVPTDLSEASNRALEYAFTFGSALDVELLVLHVVDGRVMQSMPYAHEELKDEFYKKMSHDDMAQEIKTVLEQEKQKGIKYDKKLKVTTLVRYGVPYNQIIKVAEEEKTDFIVMGARGTSAVSGMFMGGVAEKVSRRAPCPVFLVRRRRHQ</sequence>
<dbReference type="Pfam" id="PF00582">
    <property type="entry name" value="Usp"/>
    <property type="match status" value="1"/>
</dbReference>
<protein>
    <recommendedName>
        <fullName evidence="2">UspA domain-containing protein</fullName>
    </recommendedName>
</protein>
<evidence type="ECO:0000313" key="4">
    <source>
        <dbReference type="Proteomes" id="UP000032233"/>
    </source>
</evidence>
<dbReference type="PRINTS" id="PR01438">
    <property type="entry name" value="UNVRSLSTRESS"/>
</dbReference>
<gene>
    <name evidence="3" type="ORF">X474_04450</name>
</gene>
<dbReference type="InterPro" id="IPR006016">
    <property type="entry name" value="UspA"/>
</dbReference>
<keyword evidence="4" id="KW-1185">Reference proteome</keyword>
<dbReference type="STRING" id="1429043.X474_04450"/>
<dbReference type="CDD" id="cd00293">
    <property type="entry name" value="USP-like"/>
    <property type="match status" value="1"/>
</dbReference>
<dbReference type="PANTHER" id="PTHR46268">
    <property type="entry name" value="STRESS RESPONSE PROTEIN NHAX"/>
    <property type="match status" value="1"/>
</dbReference>
<dbReference type="InParanoid" id="A0A0D2JBJ5"/>
<dbReference type="Proteomes" id="UP000032233">
    <property type="component" value="Unassembled WGS sequence"/>
</dbReference>
<evidence type="ECO:0000256" key="1">
    <source>
        <dbReference type="ARBA" id="ARBA00008791"/>
    </source>
</evidence>
<organism evidence="3 4">
    <name type="scientific">Dethiosulfatarculus sandiegensis</name>
    <dbReference type="NCBI Taxonomy" id="1429043"/>
    <lineage>
        <taxon>Bacteria</taxon>
        <taxon>Pseudomonadati</taxon>
        <taxon>Thermodesulfobacteriota</taxon>
        <taxon>Desulfarculia</taxon>
        <taxon>Desulfarculales</taxon>
        <taxon>Desulfarculaceae</taxon>
        <taxon>Dethiosulfatarculus</taxon>
    </lineage>
</organism>
<comment type="caution">
    <text evidence="3">The sequence shown here is derived from an EMBL/GenBank/DDBJ whole genome shotgun (WGS) entry which is preliminary data.</text>
</comment>